<dbReference type="PROSITE" id="PS01186">
    <property type="entry name" value="EGF_2"/>
    <property type="match status" value="2"/>
</dbReference>
<keyword evidence="4 6" id="KW-1015">Disulfide bond</keyword>
<dbReference type="CTD" id="20196410"/>
<feature type="domain" description="EGF-like" evidence="7">
    <location>
        <begin position="31"/>
        <end position="66"/>
    </location>
</feature>
<gene>
    <name evidence="9" type="primary">20196410</name>
    <name evidence="8" type="ORF">HELRODRAFT_137482</name>
</gene>
<dbReference type="EMBL" id="AMQM01005875">
    <property type="status" value="NOT_ANNOTATED_CDS"/>
    <property type="molecule type" value="Genomic_DNA"/>
</dbReference>
<reference evidence="8 10" key="2">
    <citation type="journal article" date="2013" name="Nature">
        <title>Insights into bilaterian evolution from three spiralian genomes.</title>
        <authorList>
            <person name="Simakov O."/>
            <person name="Marletaz F."/>
            <person name="Cho S.J."/>
            <person name="Edsinger-Gonzales E."/>
            <person name="Havlak P."/>
            <person name="Hellsten U."/>
            <person name="Kuo D.H."/>
            <person name="Larsson T."/>
            <person name="Lv J."/>
            <person name="Arendt D."/>
            <person name="Savage R."/>
            <person name="Osoegawa K."/>
            <person name="de Jong P."/>
            <person name="Grimwood J."/>
            <person name="Chapman J.A."/>
            <person name="Shapiro H."/>
            <person name="Aerts A."/>
            <person name="Otillar R.P."/>
            <person name="Terry A.Y."/>
            <person name="Boore J.L."/>
            <person name="Grigoriev I.V."/>
            <person name="Lindberg D.R."/>
            <person name="Seaver E.C."/>
            <person name="Weisblat D.A."/>
            <person name="Putnam N.H."/>
            <person name="Rokhsar D.S."/>
        </authorList>
    </citation>
    <scope>NUCLEOTIDE SEQUENCE</scope>
</reference>
<keyword evidence="5" id="KW-0325">Glycoprotein</keyword>
<dbReference type="SMART" id="SM00179">
    <property type="entry name" value="EGF_CA"/>
    <property type="match status" value="2"/>
</dbReference>
<keyword evidence="2" id="KW-0732">Signal</keyword>
<feature type="domain" description="EGF-like" evidence="7">
    <location>
        <begin position="1"/>
        <end position="30"/>
    </location>
</feature>
<dbReference type="SUPFAM" id="SSF57196">
    <property type="entry name" value="EGF/Laminin"/>
    <property type="match status" value="2"/>
</dbReference>
<dbReference type="CDD" id="cd00054">
    <property type="entry name" value="EGF_CA"/>
    <property type="match status" value="2"/>
</dbReference>
<dbReference type="Pfam" id="PF00008">
    <property type="entry name" value="EGF"/>
    <property type="match status" value="2"/>
</dbReference>
<feature type="disulfide bond" evidence="6">
    <location>
        <begin position="20"/>
        <end position="29"/>
    </location>
</feature>
<dbReference type="InterPro" id="IPR001881">
    <property type="entry name" value="EGF-like_Ca-bd_dom"/>
</dbReference>
<dbReference type="HOGENOM" id="CLU_004826_11_4_1"/>
<dbReference type="PROSITE" id="PS50026">
    <property type="entry name" value="EGF_3"/>
    <property type="match status" value="2"/>
</dbReference>
<dbReference type="FunFam" id="2.10.25.10:FF:000143">
    <property type="entry name" value="Protein crumbs 1"/>
    <property type="match status" value="1"/>
</dbReference>
<dbReference type="KEGG" id="hro:HELRODRAFT_137482"/>
<dbReference type="Gene3D" id="2.10.25.10">
    <property type="entry name" value="Laminin"/>
    <property type="match status" value="2"/>
</dbReference>
<evidence type="ECO:0000313" key="9">
    <source>
        <dbReference type="EnsemblMetazoa" id="HelroP137482"/>
    </source>
</evidence>
<dbReference type="RefSeq" id="XP_009023399.1">
    <property type="nucleotide sequence ID" value="XM_009025151.1"/>
</dbReference>
<dbReference type="SMART" id="SM00181">
    <property type="entry name" value="EGF"/>
    <property type="match status" value="2"/>
</dbReference>
<dbReference type="InParanoid" id="T1EIL0"/>
<name>T1EIL0_HELRO</name>
<dbReference type="GO" id="GO:0005509">
    <property type="term" value="F:calcium ion binding"/>
    <property type="evidence" value="ECO:0007669"/>
    <property type="project" value="InterPro"/>
</dbReference>
<feature type="disulfide bond" evidence="6">
    <location>
        <begin position="57"/>
        <end position="66"/>
    </location>
</feature>
<sequence>NLCLNKGRCISLKDTFKCECLTGYSGKTCKIKDACLSSPCLNNGTCSGSVTSFTCICVKGFTGVTC</sequence>
<dbReference type="InterPro" id="IPR000742">
    <property type="entry name" value="EGF"/>
</dbReference>
<proteinExistence type="predicted"/>
<dbReference type="PROSITE" id="PS00022">
    <property type="entry name" value="EGF_1"/>
    <property type="match status" value="2"/>
</dbReference>
<evidence type="ECO:0000256" key="5">
    <source>
        <dbReference type="ARBA" id="ARBA00023180"/>
    </source>
</evidence>
<protein>
    <recommendedName>
        <fullName evidence="7">EGF-like domain-containing protein</fullName>
    </recommendedName>
</protein>
<evidence type="ECO:0000313" key="10">
    <source>
        <dbReference type="Proteomes" id="UP000015101"/>
    </source>
</evidence>
<evidence type="ECO:0000256" key="2">
    <source>
        <dbReference type="ARBA" id="ARBA00022729"/>
    </source>
</evidence>
<dbReference type="Proteomes" id="UP000015101">
    <property type="component" value="Unassembled WGS sequence"/>
</dbReference>
<keyword evidence="3" id="KW-0677">Repeat</keyword>
<keyword evidence="1 6" id="KW-0245">EGF-like domain</keyword>
<evidence type="ECO:0000256" key="6">
    <source>
        <dbReference type="PROSITE-ProRule" id="PRU00076"/>
    </source>
</evidence>
<evidence type="ECO:0000256" key="1">
    <source>
        <dbReference type="ARBA" id="ARBA00022536"/>
    </source>
</evidence>
<evidence type="ECO:0000256" key="3">
    <source>
        <dbReference type="ARBA" id="ARBA00022737"/>
    </source>
</evidence>
<reference evidence="10" key="1">
    <citation type="submission" date="2012-12" db="EMBL/GenBank/DDBJ databases">
        <authorList>
            <person name="Hellsten U."/>
            <person name="Grimwood J."/>
            <person name="Chapman J.A."/>
            <person name="Shapiro H."/>
            <person name="Aerts A."/>
            <person name="Otillar R.P."/>
            <person name="Terry A.Y."/>
            <person name="Boore J.L."/>
            <person name="Simakov O."/>
            <person name="Marletaz F."/>
            <person name="Cho S.-J."/>
            <person name="Edsinger-Gonzales E."/>
            <person name="Havlak P."/>
            <person name="Kuo D.-H."/>
            <person name="Larsson T."/>
            <person name="Lv J."/>
            <person name="Arendt D."/>
            <person name="Savage R."/>
            <person name="Osoegawa K."/>
            <person name="de Jong P."/>
            <person name="Lindberg D.R."/>
            <person name="Seaver E.C."/>
            <person name="Weisblat D.A."/>
            <person name="Putnam N.H."/>
            <person name="Grigoriev I.V."/>
            <person name="Rokhsar D.S."/>
        </authorList>
    </citation>
    <scope>NUCLEOTIDE SEQUENCE</scope>
</reference>
<dbReference type="PANTHER" id="PTHR12916">
    <property type="entry name" value="CYTOCHROME C OXIDASE POLYPEPTIDE VIC-2"/>
    <property type="match status" value="1"/>
</dbReference>
<dbReference type="EMBL" id="KB097144">
    <property type="protein sequence ID" value="ESN98439.1"/>
    <property type="molecule type" value="Genomic_DNA"/>
</dbReference>
<organism evidence="9 10">
    <name type="scientific">Helobdella robusta</name>
    <name type="common">Californian leech</name>
    <dbReference type="NCBI Taxonomy" id="6412"/>
    <lineage>
        <taxon>Eukaryota</taxon>
        <taxon>Metazoa</taxon>
        <taxon>Spiralia</taxon>
        <taxon>Lophotrochozoa</taxon>
        <taxon>Annelida</taxon>
        <taxon>Clitellata</taxon>
        <taxon>Hirudinea</taxon>
        <taxon>Rhynchobdellida</taxon>
        <taxon>Glossiphoniidae</taxon>
        <taxon>Helobdella</taxon>
    </lineage>
</organism>
<dbReference type="FunFam" id="2.10.25.10:FF:000066">
    <property type="entry name" value="FAT atypical cadherin 4"/>
    <property type="match status" value="1"/>
</dbReference>
<evidence type="ECO:0000259" key="7">
    <source>
        <dbReference type="PROSITE" id="PS50026"/>
    </source>
</evidence>
<dbReference type="GeneID" id="20196410"/>
<dbReference type="AlphaFoldDB" id="T1EIL0"/>
<dbReference type="STRING" id="6412.T1EIL0"/>
<evidence type="ECO:0000256" key="4">
    <source>
        <dbReference type="ARBA" id="ARBA00023157"/>
    </source>
</evidence>
<dbReference type="PANTHER" id="PTHR12916:SF4">
    <property type="entry name" value="UNINFLATABLE, ISOFORM C"/>
    <property type="match status" value="1"/>
</dbReference>
<accession>T1EIL0</accession>
<reference evidence="9" key="3">
    <citation type="submission" date="2015-06" db="UniProtKB">
        <authorList>
            <consortium name="EnsemblMetazoa"/>
        </authorList>
    </citation>
    <scope>IDENTIFICATION</scope>
</reference>
<dbReference type="OrthoDB" id="430340at2759"/>
<evidence type="ECO:0000313" key="8">
    <source>
        <dbReference type="EMBL" id="ESN98439.1"/>
    </source>
</evidence>
<comment type="caution">
    <text evidence="6">Lacks conserved residue(s) required for the propagation of feature annotation.</text>
</comment>
<keyword evidence="10" id="KW-1185">Reference proteome</keyword>
<dbReference type="EnsemblMetazoa" id="HelroT137482">
    <property type="protein sequence ID" value="HelroP137482"/>
    <property type="gene ID" value="HelroG137482"/>
</dbReference>